<dbReference type="InterPro" id="IPR011041">
    <property type="entry name" value="Quinoprot_gluc/sorb_DH_b-prop"/>
</dbReference>
<evidence type="ECO:0000313" key="4">
    <source>
        <dbReference type="Proteomes" id="UP000501891"/>
    </source>
</evidence>
<feature type="chain" id="PRO_5032354204" evidence="1">
    <location>
        <begin position="23"/>
        <end position="392"/>
    </location>
</feature>
<dbReference type="AlphaFoldDB" id="A0A858R5B2"/>
<sequence>MTRRAGLTALFLTTALAAPALAAPPEFQTLPAPKARHDVKVTTVVEGLDHPWGMAFLPDGRILVTERTGKLRVVQEGKLLPEPVDGLPEIEEMGQGGLLDVALHPDYANNRWVYLSWAEKVAPGAGGEAKPRDAKSGNRTVVARFKDQGAKFTDMQVLYRGTVVNSRHHFGNRLVFGKDGKLYFTIGDRGDKDRAQDLMDASGKVIRLNDDGTIPADNPFAGRKDALPEIWTFGNRNPQGLALQPSTGLLWANEHGPQGGDEVNIIRPGTNYGWPVVTYGKTYGLGLPIGEGTEKAGVAQPETYFVPSLAVNGMAFYDGSGMPQWKGDIVMALLAGGIVRLDVEGDKVVAGERLLEEELGRTRDVEAAPDGRLYALVDDSAPGGKLVRIERK</sequence>
<gene>
    <name evidence="3" type="ORF">HHL28_05200</name>
</gene>
<evidence type="ECO:0000313" key="3">
    <source>
        <dbReference type="EMBL" id="QJE72574.1"/>
    </source>
</evidence>
<dbReference type="PANTHER" id="PTHR19328">
    <property type="entry name" value="HEDGEHOG-INTERACTING PROTEIN"/>
    <property type="match status" value="1"/>
</dbReference>
<evidence type="ECO:0000259" key="2">
    <source>
        <dbReference type="Pfam" id="PF07995"/>
    </source>
</evidence>
<dbReference type="EMBL" id="CP051775">
    <property type="protein sequence ID" value="QJE72574.1"/>
    <property type="molecule type" value="Genomic_DNA"/>
</dbReference>
<dbReference type="KEGG" id="acru:HHL28_05200"/>
<dbReference type="Gene3D" id="2.120.10.30">
    <property type="entry name" value="TolB, C-terminal domain"/>
    <property type="match status" value="1"/>
</dbReference>
<feature type="domain" description="Glucose/Sorbosone dehydrogenase" evidence="2">
    <location>
        <begin position="48"/>
        <end position="380"/>
    </location>
</feature>
<accession>A0A858R5B2</accession>
<proteinExistence type="predicted"/>
<evidence type="ECO:0000256" key="1">
    <source>
        <dbReference type="SAM" id="SignalP"/>
    </source>
</evidence>
<dbReference type="InterPro" id="IPR011042">
    <property type="entry name" value="6-blade_b-propeller_TolB-like"/>
</dbReference>
<keyword evidence="1" id="KW-0732">Signal</keyword>
<dbReference type="SUPFAM" id="SSF50952">
    <property type="entry name" value="Soluble quinoprotein glucose dehydrogenase"/>
    <property type="match status" value="1"/>
</dbReference>
<keyword evidence="4" id="KW-1185">Reference proteome</keyword>
<dbReference type="PANTHER" id="PTHR19328:SF75">
    <property type="entry name" value="ALDOSE SUGAR DEHYDROGENASE YLII"/>
    <property type="match status" value="1"/>
</dbReference>
<protein>
    <submittedName>
        <fullName evidence="3">PQQ-dependent sugar dehydrogenase</fullName>
    </submittedName>
</protein>
<name>A0A858R5B2_9PROT</name>
<organism evidence="3 4">
    <name type="scientific">Aerophototrophica crusticola</name>
    <dbReference type="NCBI Taxonomy" id="1709002"/>
    <lineage>
        <taxon>Bacteria</taxon>
        <taxon>Pseudomonadati</taxon>
        <taxon>Pseudomonadota</taxon>
        <taxon>Alphaproteobacteria</taxon>
        <taxon>Rhodospirillales</taxon>
        <taxon>Rhodospirillaceae</taxon>
        <taxon>Aerophototrophica</taxon>
    </lineage>
</organism>
<dbReference type="Pfam" id="PF07995">
    <property type="entry name" value="GSDH"/>
    <property type="match status" value="1"/>
</dbReference>
<reference evidence="3" key="1">
    <citation type="submission" date="2020-04" db="EMBL/GenBank/DDBJ databases">
        <title>A desert anoxygenic phototrophic bacterium fixes CO2 using RubisCO under aerobic conditions.</title>
        <authorList>
            <person name="Tang K."/>
        </authorList>
    </citation>
    <scope>NUCLEOTIDE SEQUENCE [LARGE SCALE GENOMIC DNA]</scope>
    <source>
        <strain evidence="3">MIMtkB3</strain>
    </source>
</reference>
<dbReference type="Proteomes" id="UP000501891">
    <property type="component" value="Chromosome"/>
</dbReference>
<feature type="signal peptide" evidence="1">
    <location>
        <begin position="1"/>
        <end position="22"/>
    </location>
</feature>
<dbReference type="InterPro" id="IPR012938">
    <property type="entry name" value="Glc/Sorbosone_DH"/>
</dbReference>